<comment type="subcellular location">
    <subcellularLocation>
        <location evidence="6">Cytoplasm</location>
    </subcellularLocation>
</comment>
<comment type="catalytic activity">
    <reaction evidence="5 6">
        <text>NAD(+) + ATP = ADP + NADP(+) + H(+)</text>
        <dbReference type="Rhea" id="RHEA:18629"/>
        <dbReference type="ChEBI" id="CHEBI:15378"/>
        <dbReference type="ChEBI" id="CHEBI:30616"/>
        <dbReference type="ChEBI" id="CHEBI:57540"/>
        <dbReference type="ChEBI" id="CHEBI:58349"/>
        <dbReference type="ChEBI" id="CHEBI:456216"/>
        <dbReference type="EC" id="2.7.1.23"/>
    </reaction>
</comment>
<dbReference type="Gene3D" id="2.60.200.30">
    <property type="entry name" value="Probable inorganic polyphosphate/atp-NAD kinase, domain 2"/>
    <property type="match status" value="1"/>
</dbReference>
<evidence type="ECO:0000313" key="7">
    <source>
        <dbReference type="EMBL" id="MEM5948692.1"/>
    </source>
</evidence>
<dbReference type="InterPro" id="IPR017438">
    <property type="entry name" value="ATP-NAD_kinase_N"/>
</dbReference>
<dbReference type="EC" id="2.7.1.23" evidence="6"/>
<dbReference type="InterPro" id="IPR017437">
    <property type="entry name" value="ATP-NAD_kinase_PpnK-typ_C"/>
</dbReference>
<dbReference type="Pfam" id="PF01513">
    <property type="entry name" value="NAD_kinase"/>
    <property type="match status" value="1"/>
</dbReference>
<evidence type="ECO:0000256" key="6">
    <source>
        <dbReference type="HAMAP-Rule" id="MF_00361"/>
    </source>
</evidence>
<dbReference type="GO" id="GO:0016301">
    <property type="term" value="F:kinase activity"/>
    <property type="evidence" value="ECO:0007669"/>
    <property type="project" value="UniProtKB-KW"/>
</dbReference>
<keyword evidence="4 6" id="KW-0520">NAD</keyword>
<feature type="binding site" evidence="6">
    <location>
        <position position="231"/>
    </location>
    <ligand>
        <name>NAD(+)</name>
        <dbReference type="ChEBI" id="CHEBI:57540"/>
    </ligand>
</feature>
<evidence type="ECO:0000256" key="3">
    <source>
        <dbReference type="ARBA" id="ARBA00022857"/>
    </source>
</evidence>
<dbReference type="PANTHER" id="PTHR20275">
    <property type="entry name" value="NAD KINASE"/>
    <property type="match status" value="1"/>
</dbReference>
<protein>
    <recommendedName>
        <fullName evidence="6">NAD kinase</fullName>
        <ecNumber evidence="6">2.7.1.23</ecNumber>
    </recommendedName>
    <alternativeName>
        <fullName evidence="6">ATP-dependent NAD kinase</fullName>
    </alternativeName>
</protein>
<feature type="binding site" evidence="6">
    <location>
        <position position="141"/>
    </location>
    <ligand>
        <name>NAD(+)</name>
        <dbReference type="ChEBI" id="CHEBI:57540"/>
    </ligand>
</feature>
<sequence>MCRVLIVANLSKSLAHDILSDVRDRLSSAGCVVDVWSDSKVFDFSSYSLAVSIGGDGTVLFASRLLAGSDVPLLPINAGRLGFLAESGRDEWWSLFDNWREGRALPVERLMLSVSVVRKDGVVRDFVALNDVVVSSQGISKIVKLSVELHGCMMGEYHADGIIIATPTGSTAYSAAAGGAILHPDVEAFIITPICAFSLASRPVVTPAREPVCVRVMNEQRSDVMLTIDGQEVFSLLPGDVIRVEDRGVRAKVLLLGSLSFYELLRTKLRWSGGPVYA</sequence>
<accession>A0ABU9UEV3</accession>
<feature type="active site" description="Proton acceptor" evidence="6">
    <location>
        <position position="56"/>
    </location>
</feature>
<comment type="caution">
    <text evidence="6">Lacks conserved residue(s) required for the propagation of feature annotation.</text>
</comment>
<feature type="binding site" evidence="6">
    <location>
        <begin position="56"/>
        <end position="57"/>
    </location>
    <ligand>
        <name>NAD(+)</name>
        <dbReference type="ChEBI" id="CHEBI:57540"/>
    </ligand>
</feature>
<organism evidence="7 8">
    <name type="scientific">Rarispira pelagica</name>
    <dbReference type="NCBI Taxonomy" id="3141764"/>
    <lineage>
        <taxon>Bacteria</taxon>
        <taxon>Pseudomonadati</taxon>
        <taxon>Spirochaetota</taxon>
        <taxon>Spirochaetia</taxon>
        <taxon>Winmispirales</taxon>
        <taxon>Winmispiraceae</taxon>
        <taxon>Rarispira</taxon>
    </lineage>
</organism>
<dbReference type="InterPro" id="IPR016064">
    <property type="entry name" value="NAD/diacylglycerol_kinase_sf"/>
</dbReference>
<dbReference type="PANTHER" id="PTHR20275:SF0">
    <property type="entry name" value="NAD KINASE"/>
    <property type="match status" value="1"/>
</dbReference>
<dbReference type="RefSeq" id="WP_420070143.1">
    <property type="nucleotide sequence ID" value="NZ_JBCHKQ010000004.1"/>
</dbReference>
<comment type="similarity">
    <text evidence="6">Belongs to the NAD kinase family.</text>
</comment>
<keyword evidence="8" id="KW-1185">Reference proteome</keyword>
<feature type="binding site" evidence="6">
    <location>
        <position position="160"/>
    </location>
    <ligand>
        <name>NAD(+)</name>
        <dbReference type="ChEBI" id="CHEBI:57540"/>
    </ligand>
</feature>
<comment type="function">
    <text evidence="6">Involved in the regulation of the intracellular balance of NAD and NADP, and is a key enzyme in the biosynthesis of NADP. Catalyzes specifically the phosphorylation on 2'-hydroxyl of the adenosine moiety of NAD to yield NADP.</text>
</comment>
<gene>
    <name evidence="6" type="primary">nadK</name>
    <name evidence="7" type="ORF">WKV44_09065</name>
</gene>
<keyword evidence="6" id="KW-0963">Cytoplasm</keyword>
<evidence type="ECO:0000256" key="2">
    <source>
        <dbReference type="ARBA" id="ARBA00022777"/>
    </source>
</evidence>
<keyword evidence="2 6" id="KW-0418">Kinase</keyword>
<keyword evidence="6" id="KW-0547">Nucleotide-binding</keyword>
<name>A0ABU9UEV3_9SPIR</name>
<dbReference type="SUPFAM" id="SSF111331">
    <property type="entry name" value="NAD kinase/diacylglycerol kinase-like"/>
    <property type="match status" value="1"/>
</dbReference>
<proteinExistence type="inferred from homology"/>
<dbReference type="Proteomes" id="UP001466331">
    <property type="component" value="Unassembled WGS sequence"/>
</dbReference>
<dbReference type="Pfam" id="PF20143">
    <property type="entry name" value="NAD_kinase_C"/>
    <property type="match status" value="1"/>
</dbReference>
<evidence type="ECO:0000313" key="8">
    <source>
        <dbReference type="Proteomes" id="UP001466331"/>
    </source>
</evidence>
<dbReference type="InterPro" id="IPR002504">
    <property type="entry name" value="NADK"/>
</dbReference>
<dbReference type="Gene3D" id="3.40.50.10330">
    <property type="entry name" value="Probable inorganic polyphosphate/atp-NAD kinase, domain 1"/>
    <property type="match status" value="1"/>
</dbReference>
<evidence type="ECO:0000256" key="4">
    <source>
        <dbReference type="ARBA" id="ARBA00023027"/>
    </source>
</evidence>
<feature type="binding site" evidence="6">
    <location>
        <position position="158"/>
    </location>
    <ligand>
        <name>NAD(+)</name>
        <dbReference type="ChEBI" id="CHEBI:57540"/>
    </ligand>
</feature>
<reference evidence="7 8" key="1">
    <citation type="submission" date="2024-03" db="EMBL/GenBank/DDBJ databases">
        <title>Ignisphaera cupida sp. nov., a hyperthermophilic hydrolytic archaeon from a hot spring of Kamchatka, and proposal of Ignisphaeraceae fam. nov.</title>
        <authorList>
            <person name="Podosokorskaya O.A."/>
            <person name="Elcheninov A.G."/>
            <person name="Maltseva A.I."/>
            <person name="Zayulina K.S."/>
            <person name="Novikov A."/>
            <person name="Merkel A.Y."/>
        </authorList>
    </citation>
    <scope>NUCLEOTIDE SEQUENCE [LARGE SCALE GENOMIC DNA]</scope>
    <source>
        <strain evidence="7 8">38H-sp</strain>
    </source>
</reference>
<comment type="caution">
    <text evidence="7">The sequence shown here is derived from an EMBL/GenBank/DDBJ whole genome shotgun (WGS) entry which is preliminary data.</text>
</comment>
<keyword evidence="3 6" id="KW-0521">NADP</keyword>
<evidence type="ECO:0000256" key="5">
    <source>
        <dbReference type="ARBA" id="ARBA00047925"/>
    </source>
</evidence>
<comment type="cofactor">
    <cofactor evidence="6">
        <name>a divalent metal cation</name>
        <dbReference type="ChEBI" id="CHEBI:60240"/>
    </cofactor>
</comment>
<feature type="binding site" evidence="6">
    <location>
        <begin position="130"/>
        <end position="131"/>
    </location>
    <ligand>
        <name>NAD(+)</name>
        <dbReference type="ChEBI" id="CHEBI:57540"/>
    </ligand>
</feature>
<keyword evidence="6" id="KW-0067">ATP-binding</keyword>
<keyword evidence="1 6" id="KW-0808">Transferase</keyword>
<dbReference type="EMBL" id="JBCHKQ010000004">
    <property type="protein sequence ID" value="MEM5948692.1"/>
    <property type="molecule type" value="Genomic_DNA"/>
</dbReference>
<dbReference type="HAMAP" id="MF_00361">
    <property type="entry name" value="NAD_kinase"/>
    <property type="match status" value="1"/>
</dbReference>
<evidence type="ECO:0000256" key="1">
    <source>
        <dbReference type="ARBA" id="ARBA00022679"/>
    </source>
</evidence>